<organism evidence="2 3">
    <name type="scientific">Phytophthora lilii</name>
    <dbReference type="NCBI Taxonomy" id="2077276"/>
    <lineage>
        <taxon>Eukaryota</taxon>
        <taxon>Sar</taxon>
        <taxon>Stramenopiles</taxon>
        <taxon>Oomycota</taxon>
        <taxon>Peronosporomycetes</taxon>
        <taxon>Peronosporales</taxon>
        <taxon>Peronosporaceae</taxon>
        <taxon>Phytophthora</taxon>
    </lineage>
</organism>
<accession>A0A9W6XFH5</accession>
<dbReference type="EMBL" id="BSXW01001559">
    <property type="protein sequence ID" value="GMF37626.1"/>
    <property type="molecule type" value="Genomic_DNA"/>
</dbReference>
<sequence length="202" mass="21312">MPDRSCTFDPGNDPLRPISLRPQGLSRVTKVWRQLQGNPVGRSESSDLGFASWKSGHWIRLEPSSIGWMPLLRRLARTLPNSKRSSRLGLNSIAPETFAPTATVSKFPTVIGTRNYFALGSGAFEPPDTAWHSSSCFSAAPVDDESKGDSPQSSVAAAAALVGAVSSTGDVSETSVTDTPVGSSRPRPDLSDLADAATAATL</sequence>
<protein>
    <submittedName>
        <fullName evidence="2">Unnamed protein product</fullName>
    </submittedName>
</protein>
<dbReference type="Proteomes" id="UP001165083">
    <property type="component" value="Unassembled WGS sequence"/>
</dbReference>
<evidence type="ECO:0000313" key="3">
    <source>
        <dbReference type="Proteomes" id="UP001165083"/>
    </source>
</evidence>
<feature type="compositionally biased region" description="Low complexity" evidence="1">
    <location>
        <begin position="193"/>
        <end position="202"/>
    </location>
</feature>
<gene>
    <name evidence="2" type="ORF">Plil01_001582900</name>
</gene>
<evidence type="ECO:0000313" key="2">
    <source>
        <dbReference type="EMBL" id="GMF37626.1"/>
    </source>
</evidence>
<name>A0A9W6XFH5_9STRA</name>
<comment type="caution">
    <text evidence="2">The sequence shown here is derived from an EMBL/GenBank/DDBJ whole genome shotgun (WGS) entry which is preliminary data.</text>
</comment>
<reference evidence="2" key="1">
    <citation type="submission" date="2023-04" db="EMBL/GenBank/DDBJ databases">
        <title>Phytophthora lilii NBRC 32176.</title>
        <authorList>
            <person name="Ichikawa N."/>
            <person name="Sato H."/>
            <person name="Tonouchi N."/>
        </authorList>
    </citation>
    <scope>NUCLEOTIDE SEQUENCE</scope>
    <source>
        <strain evidence="2">NBRC 32176</strain>
    </source>
</reference>
<evidence type="ECO:0000256" key="1">
    <source>
        <dbReference type="SAM" id="MobiDB-lite"/>
    </source>
</evidence>
<dbReference type="AlphaFoldDB" id="A0A9W6XFH5"/>
<feature type="compositionally biased region" description="Polar residues" evidence="1">
    <location>
        <begin position="168"/>
        <end position="182"/>
    </location>
</feature>
<keyword evidence="3" id="KW-1185">Reference proteome</keyword>
<proteinExistence type="predicted"/>
<feature type="region of interest" description="Disordered" evidence="1">
    <location>
        <begin position="165"/>
        <end position="202"/>
    </location>
</feature>
<feature type="region of interest" description="Disordered" evidence="1">
    <location>
        <begin position="1"/>
        <end position="20"/>
    </location>
</feature>